<proteinExistence type="predicted"/>
<protein>
    <submittedName>
        <fullName evidence="2">Selenocysteine lyase/cysteine desulfurase</fullName>
    </submittedName>
</protein>
<dbReference type="PANTHER" id="PTHR43586">
    <property type="entry name" value="CYSTEINE DESULFURASE"/>
    <property type="match status" value="1"/>
</dbReference>
<dbReference type="InterPro" id="IPR015421">
    <property type="entry name" value="PyrdxlP-dep_Trfase_major"/>
</dbReference>
<reference evidence="2 3" key="1">
    <citation type="submission" date="2020-07" db="EMBL/GenBank/DDBJ databases">
        <title>Sequencing the genomes of 1000 actinobacteria strains.</title>
        <authorList>
            <person name="Klenk H.-P."/>
        </authorList>
    </citation>
    <scope>NUCLEOTIDE SEQUENCE [LARGE SCALE GENOMIC DNA]</scope>
    <source>
        <strain evidence="2 3">CXB654</strain>
    </source>
</reference>
<dbReference type="Pfam" id="PF00266">
    <property type="entry name" value="Aminotran_5"/>
    <property type="match status" value="1"/>
</dbReference>
<organism evidence="2 3">
    <name type="scientific">Spinactinospora alkalitolerans</name>
    <dbReference type="NCBI Taxonomy" id="687207"/>
    <lineage>
        <taxon>Bacteria</taxon>
        <taxon>Bacillati</taxon>
        <taxon>Actinomycetota</taxon>
        <taxon>Actinomycetes</taxon>
        <taxon>Streptosporangiales</taxon>
        <taxon>Nocardiopsidaceae</taxon>
        <taxon>Spinactinospora</taxon>
    </lineage>
</organism>
<gene>
    <name evidence="2" type="ORF">HDA32_004713</name>
</gene>
<dbReference type="EMBL" id="JACCCC010000001">
    <property type="protein sequence ID" value="NYE49593.1"/>
    <property type="molecule type" value="Genomic_DNA"/>
</dbReference>
<keyword evidence="3" id="KW-1185">Reference proteome</keyword>
<dbReference type="InterPro" id="IPR015422">
    <property type="entry name" value="PyrdxlP-dep_Trfase_small"/>
</dbReference>
<dbReference type="RefSeq" id="WP_179645227.1">
    <property type="nucleotide sequence ID" value="NZ_BAAAYY010000037.1"/>
</dbReference>
<name>A0A852U3V5_9ACTN</name>
<comment type="caution">
    <text evidence="2">The sequence shown here is derived from an EMBL/GenBank/DDBJ whole genome shotgun (WGS) entry which is preliminary data.</text>
</comment>
<dbReference type="Gene3D" id="3.40.640.10">
    <property type="entry name" value="Type I PLP-dependent aspartate aminotransferase-like (Major domain)"/>
    <property type="match status" value="1"/>
</dbReference>
<dbReference type="Gene3D" id="3.90.1150.10">
    <property type="entry name" value="Aspartate Aminotransferase, domain 1"/>
    <property type="match status" value="1"/>
</dbReference>
<dbReference type="InterPro" id="IPR015424">
    <property type="entry name" value="PyrdxlP-dep_Trfase"/>
</dbReference>
<dbReference type="GO" id="GO:0016829">
    <property type="term" value="F:lyase activity"/>
    <property type="evidence" value="ECO:0007669"/>
    <property type="project" value="UniProtKB-KW"/>
</dbReference>
<dbReference type="PANTHER" id="PTHR43586:SF21">
    <property type="entry name" value="PYRIDOXAL PHOSPHATE (PLP)-DEPENDENT ASPARTATE AMINOTRANSFERASE SUPERFAMILY"/>
    <property type="match status" value="1"/>
</dbReference>
<dbReference type="SUPFAM" id="SSF53383">
    <property type="entry name" value="PLP-dependent transferases"/>
    <property type="match status" value="1"/>
</dbReference>
<dbReference type="AlphaFoldDB" id="A0A852U3V5"/>
<evidence type="ECO:0000259" key="1">
    <source>
        <dbReference type="Pfam" id="PF00266"/>
    </source>
</evidence>
<dbReference type="InterPro" id="IPR000192">
    <property type="entry name" value="Aminotrans_V_dom"/>
</dbReference>
<sequence>MDLHSVRELWDVDSVWLNTAQYGIPPRAGAAALSDAVDVWRHGRDTPAAWGAAAETARERFATLVGAAPPDVTQGASVSQLLGPAGLAVPDGARVLAPEGEFTSNLYPWMAHADRGVEVVTAPLDKLADAVDERTWIVTFSLVQFATGEVAPVDEILAAARRHGALVCVDATQAAGWLPVDATRFDALVCACYKWLMAPRGLAFGYFSPRLRSLMRPVAAGPSAAQDPMASFSDPDMRLSRTGTRFDISPNWFAAVAAAVSIGVILDIGVQRIHAHNVALANRFLTALGRPEGNSAIVTVDAPGAGERLAAAGVRVAERAGRARASFHVYTTEDDVDRAVAALLGTA</sequence>
<dbReference type="Proteomes" id="UP000589036">
    <property type="component" value="Unassembled WGS sequence"/>
</dbReference>
<feature type="domain" description="Aminotransferase class V" evidence="1">
    <location>
        <begin position="50"/>
        <end position="292"/>
    </location>
</feature>
<evidence type="ECO:0000313" key="3">
    <source>
        <dbReference type="Proteomes" id="UP000589036"/>
    </source>
</evidence>
<accession>A0A852U3V5</accession>
<evidence type="ECO:0000313" key="2">
    <source>
        <dbReference type="EMBL" id="NYE49593.1"/>
    </source>
</evidence>
<keyword evidence="2" id="KW-0456">Lyase</keyword>